<dbReference type="GO" id="GO:0004364">
    <property type="term" value="F:glutathione transferase activity"/>
    <property type="evidence" value="ECO:0007669"/>
    <property type="project" value="TreeGrafter"/>
</dbReference>
<keyword evidence="2" id="KW-0808">Transferase</keyword>
<evidence type="ECO:0000259" key="1">
    <source>
        <dbReference type="PROSITE" id="PS50404"/>
    </source>
</evidence>
<dbReference type="Gene3D" id="3.40.30.10">
    <property type="entry name" value="Glutaredoxin"/>
    <property type="match status" value="1"/>
</dbReference>
<name>A0A4R5EXF7_9RHOB</name>
<feature type="domain" description="GST N-terminal" evidence="1">
    <location>
        <begin position="1"/>
        <end position="84"/>
    </location>
</feature>
<dbReference type="GO" id="GO:0016034">
    <property type="term" value="F:maleylacetoacetate isomerase activity"/>
    <property type="evidence" value="ECO:0007669"/>
    <property type="project" value="TreeGrafter"/>
</dbReference>
<dbReference type="SUPFAM" id="SSF47616">
    <property type="entry name" value="GST C-terminal domain-like"/>
    <property type="match status" value="1"/>
</dbReference>
<reference evidence="2 3" key="1">
    <citation type="submission" date="2019-03" db="EMBL/GenBank/DDBJ databases">
        <authorList>
            <person name="Zhang S."/>
        </authorList>
    </citation>
    <scope>NUCLEOTIDE SEQUENCE [LARGE SCALE GENOMIC DNA]</scope>
    <source>
        <strain evidence="2 3">S4J41</strain>
    </source>
</reference>
<gene>
    <name evidence="2" type="ORF">E1B25_05945</name>
</gene>
<organism evidence="2 3">
    <name type="scientific">Antarcticimicrobium sediminis</name>
    <dbReference type="NCBI Taxonomy" id="2546227"/>
    <lineage>
        <taxon>Bacteria</taxon>
        <taxon>Pseudomonadati</taxon>
        <taxon>Pseudomonadota</taxon>
        <taxon>Alphaproteobacteria</taxon>
        <taxon>Rhodobacterales</taxon>
        <taxon>Paracoccaceae</taxon>
        <taxon>Antarcticimicrobium</taxon>
    </lineage>
</organism>
<dbReference type="Pfam" id="PF13409">
    <property type="entry name" value="GST_N_2"/>
    <property type="match status" value="1"/>
</dbReference>
<dbReference type="PANTHER" id="PTHR42673">
    <property type="entry name" value="MALEYLACETOACETATE ISOMERASE"/>
    <property type="match status" value="1"/>
</dbReference>
<dbReference type="GO" id="GO:0006559">
    <property type="term" value="P:L-phenylalanine catabolic process"/>
    <property type="evidence" value="ECO:0007669"/>
    <property type="project" value="TreeGrafter"/>
</dbReference>
<dbReference type="OrthoDB" id="9799538at2"/>
<dbReference type="GO" id="GO:0006749">
    <property type="term" value="P:glutathione metabolic process"/>
    <property type="evidence" value="ECO:0007669"/>
    <property type="project" value="TreeGrafter"/>
</dbReference>
<dbReference type="PANTHER" id="PTHR42673:SF4">
    <property type="entry name" value="MALEYLACETOACETATE ISOMERASE"/>
    <property type="match status" value="1"/>
</dbReference>
<dbReference type="PROSITE" id="PS50404">
    <property type="entry name" value="GST_NTER"/>
    <property type="match status" value="1"/>
</dbReference>
<proteinExistence type="predicted"/>
<evidence type="ECO:0000313" key="2">
    <source>
        <dbReference type="EMBL" id="TDE39592.1"/>
    </source>
</evidence>
<dbReference type="RefSeq" id="WP_132827846.1">
    <property type="nucleotide sequence ID" value="NZ_SMFP01000003.1"/>
</dbReference>
<keyword evidence="3" id="KW-1185">Reference proteome</keyword>
<dbReference type="InterPro" id="IPR004045">
    <property type="entry name" value="Glutathione_S-Trfase_N"/>
</dbReference>
<dbReference type="InterPro" id="IPR036249">
    <property type="entry name" value="Thioredoxin-like_sf"/>
</dbReference>
<dbReference type="EMBL" id="SMFP01000003">
    <property type="protein sequence ID" value="TDE39592.1"/>
    <property type="molecule type" value="Genomic_DNA"/>
</dbReference>
<dbReference type="SUPFAM" id="SSF52833">
    <property type="entry name" value="Thioredoxin-like"/>
    <property type="match status" value="1"/>
</dbReference>
<dbReference type="Proteomes" id="UP000294662">
    <property type="component" value="Unassembled WGS sequence"/>
</dbReference>
<comment type="caution">
    <text evidence="2">The sequence shown here is derived from an EMBL/GenBank/DDBJ whole genome shotgun (WGS) entry which is preliminary data.</text>
</comment>
<dbReference type="InterPro" id="IPR036282">
    <property type="entry name" value="Glutathione-S-Trfase_C_sf"/>
</dbReference>
<dbReference type="CDD" id="cd03194">
    <property type="entry name" value="GST_C_3"/>
    <property type="match status" value="1"/>
</dbReference>
<protein>
    <submittedName>
        <fullName evidence="2">Glutathione S-transferase</fullName>
    </submittedName>
</protein>
<dbReference type="Gene3D" id="1.20.1050.10">
    <property type="match status" value="1"/>
</dbReference>
<dbReference type="AlphaFoldDB" id="A0A4R5EXF7"/>
<accession>A0A4R5EXF7</accession>
<evidence type="ECO:0000313" key="3">
    <source>
        <dbReference type="Proteomes" id="UP000294662"/>
    </source>
</evidence>
<sequence length="233" mass="25499">MTYDLFLGDRMYSSWSLRGWLMLEKFGLPYRPHMVGLYSGTMATDLAPLAPARLVPVLRTPDGTIVGETLAMAETLAERHPQAGLWPADPAARATARWLCAEMATGFAALRAVCPMQLQRQYQGFAPTAAVVEDLARLDTIWTHARAISGQTVSGQTGGWLFGAYSLADVFYTPVAARLVGYDLPISDAARAYATALLSDPAVREWRQQAREVTYDPEPYACDLPATAWPIAD</sequence>